<keyword evidence="1" id="KW-0489">Methyltransferase</keyword>
<protein>
    <submittedName>
        <fullName evidence="1">O-Methyltransferase involved in polyketide biosynthesis</fullName>
    </submittedName>
</protein>
<dbReference type="CDD" id="cd02440">
    <property type="entry name" value="AdoMet_MTases"/>
    <property type="match status" value="1"/>
</dbReference>
<keyword evidence="1" id="KW-0808">Transferase</keyword>
<evidence type="ECO:0000313" key="1">
    <source>
        <dbReference type="EMBL" id="SDM79628.1"/>
    </source>
</evidence>
<reference evidence="2" key="1">
    <citation type="submission" date="2016-10" db="EMBL/GenBank/DDBJ databases">
        <authorList>
            <person name="Varghese N."/>
            <person name="Submissions S."/>
        </authorList>
    </citation>
    <scope>NUCLEOTIDE SEQUENCE [LARGE SCALE GENOMIC DNA]</scope>
    <source>
        <strain evidence="2">DSM 44796</strain>
    </source>
</reference>
<dbReference type="SUPFAM" id="SSF53335">
    <property type="entry name" value="S-adenosyl-L-methionine-dependent methyltransferases"/>
    <property type="match status" value="1"/>
</dbReference>
<dbReference type="AlphaFoldDB" id="A0A1G9W531"/>
<dbReference type="Proteomes" id="UP000199682">
    <property type="component" value="Unassembled WGS sequence"/>
</dbReference>
<dbReference type="EMBL" id="FNET01000027">
    <property type="protein sequence ID" value="SDM79628.1"/>
    <property type="molecule type" value="Genomic_DNA"/>
</dbReference>
<sequence>MATPIWAPGLNGAELPNTARVRDYWLGGTHNTEADQELAAHLVSAAPHLPYLCRTHRAYLGRVVRRLTALGVRQFIDLGSGLPTAANVHLVAPDASVVYVEIDPAVAAEGRAIVADEPRVEYLCADLCDPEKVLESQEIRSTLDLSQPVAVLVLDVLHFVPDEAEPHKVLARYLDALAPGSYLGLSHTCRDPFMLAAVGLFGAMYGNQPLPAFTFRYPEQVVRFFDGMEVLAPGVVPIPLWEPDPGEVQDRNPENFHGCGGLARKL</sequence>
<gene>
    <name evidence="1" type="ORF">SAMN04488074_1276</name>
</gene>
<accession>A0A1G9W531</accession>
<dbReference type="RefSeq" id="WP_090013875.1">
    <property type="nucleotide sequence ID" value="NZ_FNET01000027.1"/>
</dbReference>
<dbReference type="PIRSF" id="PIRSF017393">
    <property type="entry name" value="MTase_SAV2177"/>
    <property type="match status" value="1"/>
</dbReference>
<proteinExistence type="predicted"/>
<dbReference type="Gene3D" id="3.40.50.150">
    <property type="entry name" value="Vaccinia Virus protein VP39"/>
    <property type="match status" value="1"/>
</dbReference>
<name>A0A1G9W531_9PSEU</name>
<dbReference type="InterPro" id="IPR006764">
    <property type="entry name" value="SAM_dep_MeTrfase_SAV2177_type"/>
</dbReference>
<dbReference type="GO" id="GO:0008168">
    <property type="term" value="F:methyltransferase activity"/>
    <property type="evidence" value="ECO:0007669"/>
    <property type="project" value="UniProtKB-KW"/>
</dbReference>
<organism evidence="1 2">
    <name type="scientific">Lentzea albidocapillata subsp. violacea</name>
    <dbReference type="NCBI Taxonomy" id="128104"/>
    <lineage>
        <taxon>Bacteria</taxon>
        <taxon>Bacillati</taxon>
        <taxon>Actinomycetota</taxon>
        <taxon>Actinomycetes</taxon>
        <taxon>Pseudonocardiales</taxon>
        <taxon>Pseudonocardiaceae</taxon>
        <taxon>Lentzea</taxon>
    </lineage>
</organism>
<dbReference type="GO" id="GO:0032259">
    <property type="term" value="P:methylation"/>
    <property type="evidence" value="ECO:0007669"/>
    <property type="project" value="UniProtKB-KW"/>
</dbReference>
<evidence type="ECO:0000313" key="2">
    <source>
        <dbReference type="Proteomes" id="UP000199682"/>
    </source>
</evidence>
<dbReference type="InterPro" id="IPR029063">
    <property type="entry name" value="SAM-dependent_MTases_sf"/>
</dbReference>
<dbReference type="Pfam" id="PF04672">
    <property type="entry name" value="Methyltransf_19"/>
    <property type="match status" value="1"/>
</dbReference>